<reference evidence="3 4" key="1">
    <citation type="submission" date="2024-01" db="EMBL/GenBank/DDBJ databases">
        <authorList>
            <person name="Allen C."/>
            <person name="Tagirdzhanova G."/>
        </authorList>
    </citation>
    <scope>NUCLEOTIDE SEQUENCE [LARGE SCALE GENOMIC DNA]</scope>
</reference>
<dbReference type="CDD" id="cd07061">
    <property type="entry name" value="HP_HAP_like"/>
    <property type="match status" value="1"/>
</dbReference>
<comment type="caution">
    <text evidence="3">The sequence shown here is derived from an EMBL/GenBank/DDBJ whole genome shotgun (WGS) entry which is preliminary data.</text>
</comment>
<evidence type="ECO:0000313" key="4">
    <source>
        <dbReference type="Proteomes" id="UP001642405"/>
    </source>
</evidence>
<organism evidence="3 4">
    <name type="scientific">Sporothrix curviconia</name>
    <dbReference type="NCBI Taxonomy" id="1260050"/>
    <lineage>
        <taxon>Eukaryota</taxon>
        <taxon>Fungi</taxon>
        <taxon>Dikarya</taxon>
        <taxon>Ascomycota</taxon>
        <taxon>Pezizomycotina</taxon>
        <taxon>Sordariomycetes</taxon>
        <taxon>Sordariomycetidae</taxon>
        <taxon>Ophiostomatales</taxon>
        <taxon>Ophiostomataceae</taxon>
        <taxon>Sporothrix</taxon>
    </lineage>
</organism>
<keyword evidence="2" id="KW-0732">Signal</keyword>
<dbReference type="SUPFAM" id="SSF53254">
    <property type="entry name" value="Phosphoglycerate mutase-like"/>
    <property type="match status" value="1"/>
</dbReference>
<dbReference type="InterPro" id="IPR029033">
    <property type="entry name" value="His_PPase_superfam"/>
</dbReference>
<accession>A0ABP0CEY8</accession>
<evidence type="ECO:0008006" key="5">
    <source>
        <dbReference type="Google" id="ProtNLM"/>
    </source>
</evidence>
<dbReference type="PANTHER" id="PTHR11567">
    <property type="entry name" value="ACID PHOSPHATASE-RELATED"/>
    <property type="match status" value="1"/>
</dbReference>
<dbReference type="Gene3D" id="3.40.50.1240">
    <property type="entry name" value="Phosphoglycerate mutase-like"/>
    <property type="match status" value="1"/>
</dbReference>
<dbReference type="Pfam" id="PF00328">
    <property type="entry name" value="His_Phos_2"/>
    <property type="match status" value="1"/>
</dbReference>
<dbReference type="Proteomes" id="UP001642405">
    <property type="component" value="Unassembled WGS sequence"/>
</dbReference>
<evidence type="ECO:0000313" key="3">
    <source>
        <dbReference type="EMBL" id="CAK7230513.1"/>
    </source>
</evidence>
<name>A0ABP0CEY8_9PEZI</name>
<sequence>MAALAHRIVSAAVVAATMSPVDTFYPAALNDTSYITNSSIGTYGGTYSAPANKLSGGSPYGVYDYCTMPHPRVSEYTMPSDPHAKLVHLEYMQRHQRRTMYNLAPGGENQPFDCSTFEGFLYGASTGAADAIPMYADVYTDPANPFVDGLPYVNTTCFFPQLTTGGLLDGIQHGRDLWALYGAKLGIIPRSINEHVWLRSTSSPLTQQSAGGVTHGIWPSHSGAVPLRQQSGGVDTVNSGYPCDARSSTLASIQATDAFQAHLDVTADLRAALGDILGATDSDWQSTFDHFSDNFQARLCNGYQLPCKFTDPSKCVSAAQAEEVFRAGDWEWQHYWRNNALAQQYIQLTEGLFIGEIIGRLQAATTSKQQYAYAHTFIHDNDLGPILGAFGISQMRWPAMGSNIAIEIWESKGSYYARVLYCGHVMRTIHGDLDWMPVNTLVNILEPYVPTDIVAQCNA</sequence>
<evidence type="ECO:0000256" key="1">
    <source>
        <dbReference type="ARBA" id="ARBA00005375"/>
    </source>
</evidence>
<evidence type="ECO:0000256" key="2">
    <source>
        <dbReference type="SAM" id="SignalP"/>
    </source>
</evidence>
<dbReference type="EMBL" id="CAWUHB010000054">
    <property type="protein sequence ID" value="CAK7230513.1"/>
    <property type="molecule type" value="Genomic_DNA"/>
</dbReference>
<protein>
    <recommendedName>
        <fullName evidence="5">Histidine acid phosphatase</fullName>
    </recommendedName>
</protein>
<comment type="similarity">
    <text evidence="1">Belongs to the histidine acid phosphatase family.</text>
</comment>
<feature type="signal peptide" evidence="2">
    <location>
        <begin position="1"/>
        <end position="23"/>
    </location>
</feature>
<dbReference type="PANTHER" id="PTHR11567:SF195">
    <property type="entry name" value="ACID PHOSPHATASE, PUTATIVE (AFU_ORTHOLOGUE AFUA_3G14570)-RELATED"/>
    <property type="match status" value="1"/>
</dbReference>
<proteinExistence type="inferred from homology"/>
<dbReference type="InterPro" id="IPR050645">
    <property type="entry name" value="Histidine_acid_phosphatase"/>
</dbReference>
<feature type="chain" id="PRO_5045236162" description="Histidine acid phosphatase" evidence="2">
    <location>
        <begin position="24"/>
        <end position="459"/>
    </location>
</feature>
<keyword evidence="4" id="KW-1185">Reference proteome</keyword>
<dbReference type="InterPro" id="IPR000560">
    <property type="entry name" value="His_Pase_clade-2"/>
</dbReference>
<gene>
    <name evidence="3" type="ORF">SCUCBS95973_007599</name>
</gene>